<dbReference type="Proteomes" id="UP000034350">
    <property type="component" value="Unassembled WGS sequence"/>
</dbReference>
<comment type="caution">
    <text evidence="1">The sequence shown here is derived from an EMBL/GenBank/DDBJ whole genome shotgun (WGS) entry which is preliminary data.</text>
</comment>
<evidence type="ECO:0000313" key="2">
    <source>
        <dbReference type="Proteomes" id="UP000034350"/>
    </source>
</evidence>
<proteinExistence type="predicted"/>
<evidence type="ECO:0000313" key="1">
    <source>
        <dbReference type="EMBL" id="KKO75048.1"/>
    </source>
</evidence>
<dbReference type="OrthoDB" id="10268090at2759"/>
<organism evidence="1 2">
    <name type="scientific">Vairimorpha ceranae</name>
    <dbReference type="NCBI Taxonomy" id="40302"/>
    <lineage>
        <taxon>Eukaryota</taxon>
        <taxon>Fungi</taxon>
        <taxon>Fungi incertae sedis</taxon>
        <taxon>Microsporidia</taxon>
        <taxon>Nosematidae</taxon>
        <taxon>Vairimorpha</taxon>
    </lineage>
</organism>
<dbReference type="GO" id="GO:0005739">
    <property type="term" value="C:mitochondrion"/>
    <property type="evidence" value="ECO:0007669"/>
    <property type="project" value="TreeGrafter"/>
</dbReference>
<dbReference type="Gene3D" id="3.40.50.720">
    <property type="entry name" value="NAD(P)-binding Rossmann-like Domain"/>
    <property type="match status" value="1"/>
</dbReference>
<dbReference type="GO" id="GO:0009247">
    <property type="term" value="P:glycolipid biosynthetic process"/>
    <property type="evidence" value="ECO:0007669"/>
    <property type="project" value="TreeGrafter"/>
</dbReference>
<dbReference type="PANTHER" id="PTHR12286">
    <property type="entry name" value="SACCHAROPINE DEHYDROGENASE-LIKE OXIDOREDUCTASE"/>
    <property type="match status" value="1"/>
</dbReference>
<dbReference type="PANTHER" id="PTHR12286:SF5">
    <property type="entry name" value="SACCHAROPINE DEHYDROGENASE-LIKE OXIDOREDUCTASE"/>
    <property type="match status" value="1"/>
</dbReference>
<protein>
    <submittedName>
        <fullName evidence="1">Saccharopine dehydrogenase-like oxidoreductase</fullName>
    </submittedName>
</protein>
<dbReference type="InterPro" id="IPR051276">
    <property type="entry name" value="Saccharopine_DH-like_oxidrdct"/>
</dbReference>
<dbReference type="VEuPathDB" id="MicrosporidiaDB:AAJ76_340005691"/>
<accession>A0A0F9WQ16</accession>
<dbReference type="GO" id="GO:0005811">
    <property type="term" value="C:lipid droplet"/>
    <property type="evidence" value="ECO:0007669"/>
    <property type="project" value="TreeGrafter"/>
</dbReference>
<name>A0A0F9WQ16_9MICR</name>
<dbReference type="VEuPathDB" id="MicrosporidiaDB:G9O61_00g019640"/>
<dbReference type="EMBL" id="JPQZ01000034">
    <property type="protein sequence ID" value="KKO75048.1"/>
    <property type="molecule type" value="Genomic_DNA"/>
</dbReference>
<sequence>MDKEFEILLYGASSFTADFIIPYFENLSVNVGLAARNIQNIRETNLPKIQCTLVEAALKTQILINCVGPYHLTGEECIKSCLNNNTHYIDICGEVNFIRYIYDKYNNEAARKKLFIIQACGFNSLIADMGTDLLRQCYDRDVEIKSILEVKNCTINFGSWQSLLDSLETFNNSKKIKDKYIKSKKTPEYMYDTSLKSYIVKFQSSDYYIVSLTQKLLKSCNMLTCNYIAYVKVDNIFLYFLYLFLITTFCKFKLGKKLLLRFYKFFSKNFVEKSLPIDKIKKGSFKITFESVGMKNVEYISKNLVISGPDPYTTTGICVSQSALVLKEMIFKRNMGDNVCNFPGGVLTPGFVFRNTKLPENIESLGISINLLQ</sequence>
<dbReference type="RefSeq" id="XP_024330790.1">
    <property type="nucleotide sequence ID" value="XM_024475254.1"/>
</dbReference>
<dbReference type="AlphaFoldDB" id="A0A0F9WQ16"/>
<dbReference type="VEuPathDB" id="MicrosporidiaDB:G9O61_00g021370"/>
<reference evidence="1 2" key="1">
    <citation type="journal article" date="2015" name="Environ. Microbiol.">
        <title>Genome analyses suggest the presence of polyploidy and recent human-driven expansions in eight global populations of the honeybee pathogen Nosema ceranae.</title>
        <authorList>
            <person name="Pelin A."/>
            <person name="Selman M."/>
            <person name="Aris-Brosou S."/>
            <person name="Farinelli L."/>
            <person name="Corradi N."/>
        </authorList>
    </citation>
    <scope>NUCLEOTIDE SEQUENCE [LARGE SCALE GENOMIC DNA]</scope>
    <source>
        <strain evidence="1 2">PA08 1199</strain>
    </source>
</reference>
<gene>
    <name evidence="1" type="ORF">AAJ76_340005691</name>
</gene>
<dbReference type="VEuPathDB" id="MicrosporidiaDB:NCER_100412"/>
<keyword evidence="2" id="KW-1185">Reference proteome</keyword>
<dbReference type="GO" id="GO:0005886">
    <property type="term" value="C:plasma membrane"/>
    <property type="evidence" value="ECO:0007669"/>
    <property type="project" value="TreeGrafter"/>
</dbReference>
<dbReference type="GeneID" id="36320189"/>